<comment type="similarity">
    <text evidence="1">Belongs to the Gfo/Idh/MocA family.</text>
</comment>
<dbReference type="PANTHER" id="PTHR22604:SF105">
    <property type="entry name" value="TRANS-1,2-DIHYDROBENZENE-1,2-DIOL DEHYDROGENASE"/>
    <property type="match status" value="1"/>
</dbReference>
<dbReference type="AlphaFoldDB" id="A0A495A0W4"/>
<dbReference type="Gene3D" id="3.40.50.720">
    <property type="entry name" value="NAD(P)-binding Rossmann-like Domain"/>
    <property type="match status" value="1"/>
</dbReference>
<dbReference type="SUPFAM" id="SSF51735">
    <property type="entry name" value="NAD(P)-binding Rossmann-fold domains"/>
    <property type="match status" value="1"/>
</dbReference>
<reference evidence="5 6" key="1">
    <citation type="journal article" date="2016" name="Int. J. Syst. Evol. Microbiol.">
        <title>Oceanobacillus halophilus sp. nov., a novel moderately halophilic bacterium from a hypersaline lake.</title>
        <authorList>
            <person name="Amoozegar M.A."/>
            <person name="Bagheri M."/>
            <person name="Makhdoumi A."/>
            <person name="Nikou M.M."/>
            <person name="Fazeli S.A.S."/>
            <person name="Schumann P."/>
            <person name="Sproer C."/>
            <person name="Sanchez-Porro C."/>
            <person name="Ventosa A."/>
        </authorList>
    </citation>
    <scope>NUCLEOTIDE SEQUENCE [LARGE SCALE GENOMIC DNA]</scope>
    <source>
        <strain evidence="5 6">DSM 23996</strain>
    </source>
</reference>
<dbReference type="InterPro" id="IPR055170">
    <property type="entry name" value="GFO_IDH_MocA-like_dom"/>
</dbReference>
<gene>
    <name evidence="5" type="ORF">D8M06_12465</name>
</gene>
<dbReference type="Proteomes" id="UP000269301">
    <property type="component" value="Unassembled WGS sequence"/>
</dbReference>
<evidence type="ECO:0000313" key="6">
    <source>
        <dbReference type="Proteomes" id="UP000269301"/>
    </source>
</evidence>
<comment type="caution">
    <text evidence="5">The sequence shown here is derived from an EMBL/GenBank/DDBJ whole genome shotgun (WGS) entry which is preliminary data.</text>
</comment>
<dbReference type="PANTHER" id="PTHR22604">
    <property type="entry name" value="OXIDOREDUCTASES"/>
    <property type="match status" value="1"/>
</dbReference>
<dbReference type="RefSeq" id="WP_121204741.1">
    <property type="nucleotide sequence ID" value="NZ_RBZP01000010.1"/>
</dbReference>
<dbReference type="InterPro" id="IPR000683">
    <property type="entry name" value="Gfo/Idh/MocA-like_OxRdtase_N"/>
</dbReference>
<keyword evidence="6" id="KW-1185">Reference proteome</keyword>
<name>A0A495A0W4_9BACI</name>
<evidence type="ECO:0000256" key="1">
    <source>
        <dbReference type="ARBA" id="ARBA00010928"/>
    </source>
</evidence>
<evidence type="ECO:0000256" key="2">
    <source>
        <dbReference type="ARBA" id="ARBA00023002"/>
    </source>
</evidence>
<organism evidence="5 6">
    <name type="scientific">Oceanobacillus halophilus</name>
    <dbReference type="NCBI Taxonomy" id="930130"/>
    <lineage>
        <taxon>Bacteria</taxon>
        <taxon>Bacillati</taxon>
        <taxon>Bacillota</taxon>
        <taxon>Bacilli</taxon>
        <taxon>Bacillales</taxon>
        <taxon>Bacillaceae</taxon>
        <taxon>Oceanobacillus</taxon>
    </lineage>
</organism>
<protein>
    <submittedName>
        <fullName evidence="5">Gfo/Idh/MocA family oxidoreductase</fullName>
    </submittedName>
</protein>
<evidence type="ECO:0000259" key="3">
    <source>
        <dbReference type="Pfam" id="PF01408"/>
    </source>
</evidence>
<feature type="domain" description="GFO/IDH/MocA-like oxidoreductase" evidence="4">
    <location>
        <begin position="132"/>
        <end position="249"/>
    </location>
</feature>
<accession>A0A495A0W4</accession>
<dbReference type="Gene3D" id="3.30.360.10">
    <property type="entry name" value="Dihydrodipicolinate Reductase, domain 2"/>
    <property type="match status" value="1"/>
</dbReference>
<keyword evidence="2" id="KW-0560">Oxidoreductase</keyword>
<dbReference type="SUPFAM" id="SSF55347">
    <property type="entry name" value="Glyceraldehyde-3-phosphate dehydrogenase-like, C-terminal domain"/>
    <property type="match status" value="1"/>
</dbReference>
<dbReference type="InterPro" id="IPR036291">
    <property type="entry name" value="NAD(P)-bd_dom_sf"/>
</dbReference>
<sequence>MTKVKWGILSTANIAQEALLPAFTRSTNAEVIAIASNNVQKAKGIADRFQINKVYDSYEKLLEDPDIQAVYIPLPNHLHKEWVMRAAEKGKHILCEKPAGLDYTEVKEMLTACRAMNVLFMEAFMYQFHPQHQRVKDIIASGEIGEVTLMNSAFSYFLTNKEENIRMSQEKGGGSLYDVGCYPIHAICNIFGEEPEEVFAQAIIDETYKVDTDVVAQLTFPSGKMAKLDASFRLTFRNEYEVIGSKGKMMISNAFRPDVEGGDGLVKVETEDGIREEVINGDIYRGEIEHFSEAIQMQKEVHQLQQTPEQTINTAKIIDACFESMKTGHKVRLDTI</sequence>
<proteinExistence type="inferred from homology"/>
<dbReference type="Pfam" id="PF22725">
    <property type="entry name" value="GFO_IDH_MocA_C3"/>
    <property type="match status" value="1"/>
</dbReference>
<dbReference type="InterPro" id="IPR050984">
    <property type="entry name" value="Gfo/Idh/MocA_domain"/>
</dbReference>
<dbReference type="GO" id="GO:0016491">
    <property type="term" value="F:oxidoreductase activity"/>
    <property type="evidence" value="ECO:0007669"/>
    <property type="project" value="UniProtKB-KW"/>
</dbReference>
<feature type="domain" description="Gfo/Idh/MocA-like oxidoreductase N-terminal" evidence="3">
    <location>
        <begin position="5"/>
        <end position="123"/>
    </location>
</feature>
<dbReference type="GO" id="GO:0000166">
    <property type="term" value="F:nucleotide binding"/>
    <property type="evidence" value="ECO:0007669"/>
    <property type="project" value="InterPro"/>
</dbReference>
<evidence type="ECO:0000259" key="4">
    <source>
        <dbReference type="Pfam" id="PF22725"/>
    </source>
</evidence>
<dbReference type="OrthoDB" id="9815825at2"/>
<dbReference type="Pfam" id="PF01408">
    <property type="entry name" value="GFO_IDH_MocA"/>
    <property type="match status" value="1"/>
</dbReference>
<dbReference type="EMBL" id="RBZP01000010">
    <property type="protein sequence ID" value="RKQ32472.1"/>
    <property type="molecule type" value="Genomic_DNA"/>
</dbReference>
<evidence type="ECO:0000313" key="5">
    <source>
        <dbReference type="EMBL" id="RKQ32472.1"/>
    </source>
</evidence>